<dbReference type="RefSeq" id="XP_040773818.1">
    <property type="nucleotide sequence ID" value="XM_040917612.1"/>
</dbReference>
<dbReference type="OrthoDB" id="422574at2759"/>
<dbReference type="Proteomes" id="UP000803844">
    <property type="component" value="Unassembled WGS sequence"/>
</dbReference>
<comment type="caution">
    <text evidence="1">The sequence shown here is derived from an EMBL/GenBank/DDBJ whole genome shotgun (WGS) entry which is preliminary data.</text>
</comment>
<dbReference type="EMBL" id="MU032350">
    <property type="protein sequence ID" value="KAF3762839.1"/>
    <property type="molecule type" value="Genomic_DNA"/>
</dbReference>
<protein>
    <submittedName>
        <fullName evidence="1">Uncharacterized protein</fullName>
    </submittedName>
</protein>
<proteinExistence type="predicted"/>
<keyword evidence="2" id="KW-1185">Reference proteome</keyword>
<feature type="non-terminal residue" evidence="1">
    <location>
        <position position="1"/>
    </location>
</feature>
<evidence type="ECO:0000313" key="2">
    <source>
        <dbReference type="Proteomes" id="UP000803844"/>
    </source>
</evidence>
<name>A0A9P4XXQ0_CRYP1</name>
<dbReference type="AlphaFoldDB" id="A0A9P4XXQ0"/>
<gene>
    <name evidence="1" type="ORF">M406DRAFT_263744</name>
</gene>
<accession>A0A9P4XXQ0</accession>
<organism evidence="1 2">
    <name type="scientific">Cryphonectria parasitica (strain ATCC 38755 / EP155)</name>
    <dbReference type="NCBI Taxonomy" id="660469"/>
    <lineage>
        <taxon>Eukaryota</taxon>
        <taxon>Fungi</taxon>
        <taxon>Dikarya</taxon>
        <taxon>Ascomycota</taxon>
        <taxon>Pezizomycotina</taxon>
        <taxon>Sordariomycetes</taxon>
        <taxon>Sordariomycetidae</taxon>
        <taxon>Diaporthales</taxon>
        <taxon>Cryphonectriaceae</taxon>
        <taxon>Cryphonectria-Endothia species complex</taxon>
        <taxon>Cryphonectria</taxon>
    </lineage>
</organism>
<evidence type="ECO:0000313" key="1">
    <source>
        <dbReference type="EMBL" id="KAF3762839.1"/>
    </source>
</evidence>
<reference evidence="1" key="1">
    <citation type="journal article" date="2020" name="Phytopathology">
        <title>Genome sequence of the chestnut blight fungus Cryphonectria parasitica EP155: A fundamental resource for an archetypical invasive plant pathogen.</title>
        <authorList>
            <person name="Crouch J.A."/>
            <person name="Dawe A."/>
            <person name="Aerts A."/>
            <person name="Barry K."/>
            <person name="Churchill A.C.L."/>
            <person name="Grimwood J."/>
            <person name="Hillman B."/>
            <person name="Milgroom M.G."/>
            <person name="Pangilinan J."/>
            <person name="Smith M."/>
            <person name="Salamov A."/>
            <person name="Schmutz J."/>
            <person name="Yadav J."/>
            <person name="Grigoriev I.V."/>
            <person name="Nuss D."/>
        </authorList>
    </citation>
    <scope>NUCLEOTIDE SEQUENCE</scope>
    <source>
        <strain evidence="1">EP155</strain>
    </source>
</reference>
<sequence>HEHIISRTLLKKAMEHRVVGMNQGLMWNGIPKGIKYFLEYKAKMAAGEDTGPKE</sequence>
<dbReference type="GeneID" id="63834741"/>